<evidence type="ECO:0000256" key="3">
    <source>
        <dbReference type="SAM" id="MobiDB-lite"/>
    </source>
</evidence>
<dbReference type="OrthoDB" id="9808910at2"/>
<evidence type="ECO:0000256" key="1">
    <source>
        <dbReference type="PROSITE-ProRule" id="PRU00285"/>
    </source>
</evidence>
<name>A0A371Z4A9_9PROT</name>
<proteinExistence type="inferred from homology"/>
<dbReference type="AlphaFoldDB" id="A0A371Z4A9"/>
<evidence type="ECO:0000256" key="2">
    <source>
        <dbReference type="RuleBase" id="RU003616"/>
    </source>
</evidence>
<evidence type="ECO:0000313" key="5">
    <source>
        <dbReference type="EMBL" id="RFD21327.1"/>
    </source>
</evidence>
<accession>A0A371Z4A9</accession>
<dbReference type="RefSeq" id="WP_116701784.1">
    <property type="nucleotide sequence ID" value="NZ_QUWV01000013.1"/>
</dbReference>
<dbReference type="PROSITE" id="PS01031">
    <property type="entry name" value="SHSP"/>
    <property type="match status" value="1"/>
</dbReference>
<dbReference type="CDD" id="cd06464">
    <property type="entry name" value="ACD_sHsps-like"/>
    <property type="match status" value="1"/>
</dbReference>
<protein>
    <submittedName>
        <fullName evidence="5">Hsp20/alpha crystallin family protein</fullName>
    </submittedName>
</protein>
<dbReference type="Proteomes" id="UP000262371">
    <property type="component" value="Unassembled WGS sequence"/>
</dbReference>
<dbReference type="InterPro" id="IPR008978">
    <property type="entry name" value="HSP20-like_chaperone"/>
</dbReference>
<gene>
    <name evidence="5" type="ORF">DY926_01575</name>
</gene>
<dbReference type="SUPFAM" id="SSF49764">
    <property type="entry name" value="HSP20-like chaperones"/>
    <property type="match status" value="1"/>
</dbReference>
<evidence type="ECO:0000313" key="6">
    <source>
        <dbReference type="Proteomes" id="UP000262371"/>
    </source>
</evidence>
<keyword evidence="6" id="KW-1185">Reference proteome</keyword>
<dbReference type="Pfam" id="PF00011">
    <property type="entry name" value="HSP20"/>
    <property type="match status" value="1"/>
</dbReference>
<comment type="similarity">
    <text evidence="1 2">Belongs to the small heat shock protein (HSP20) family.</text>
</comment>
<comment type="caution">
    <text evidence="5">The sequence shown here is derived from an EMBL/GenBank/DDBJ whole genome shotgun (WGS) entry which is preliminary data.</text>
</comment>
<organism evidence="5 6">
    <name type="scientific">Komagataeibacter melaceti</name>
    <dbReference type="NCBI Taxonomy" id="2766577"/>
    <lineage>
        <taxon>Bacteria</taxon>
        <taxon>Pseudomonadati</taxon>
        <taxon>Pseudomonadota</taxon>
        <taxon>Alphaproteobacteria</taxon>
        <taxon>Acetobacterales</taxon>
        <taxon>Acetobacteraceae</taxon>
        <taxon>Komagataeibacter</taxon>
    </lineage>
</organism>
<reference evidence="5 6" key="1">
    <citation type="submission" date="2018-08" db="EMBL/GenBank/DDBJ databases">
        <title>Komagataeibacter sp. AV 382.</title>
        <authorList>
            <person name="Skraban J."/>
            <person name="Trcek J."/>
        </authorList>
    </citation>
    <scope>NUCLEOTIDE SEQUENCE [LARGE SCALE GENOMIC DNA]</scope>
    <source>
        <strain evidence="5 6">AV 382</strain>
    </source>
</reference>
<dbReference type="PANTHER" id="PTHR11527">
    <property type="entry name" value="HEAT-SHOCK PROTEIN 20 FAMILY MEMBER"/>
    <property type="match status" value="1"/>
</dbReference>
<sequence length="175" mass="19709">MTDVNKSLPKTGTQTGTVAPQSPSWPVLDTLKRELDRVFEDFPSTLWRRPIPGLERLWSREQVLNIVPAIDVVEKDRSYDIVAELPGMDEKNIEIRVSGNVLSIRGEKCEENSDEQKNYHYSERRFGSFMRSIPIPDGVDMAGIDASFSNGVLTVTLPKTPEAQKDEKIIPVRPA</sequence>
<evidence type="ECO:0000259" key="4">
    <source>
        <dbReference type="PROSITE" id="PS01031"/>
    </source>
</evidence>
<feature type="region of interest" description="Disordered" evidence="3">
    <location>
        <begin position="1"/>
        <end position="24"/>
    </location>
</feature>
<dbReference type="EMBL" id="QUWV01000013">
    <property type="protein sequence ID" value="RFD21327.1"/>
    <property type="molecule type" value="Genomic_DNA"/>
</dbReference>
<dbReference type="Gene3D" id="2.60.40.790">
    <property type="match status" value="1"/>
</dbReference>
<dbReference type="InterPro" id="IPR031107">
    <property type="entry name" value="Small_HSP"/>
</dbReference>
<feature type="domain" description="SHSP" evidence="4">
    <location>
        <begin position="61"/>
        <end position="175"/>
    </location>
</feature>
<dbReference type="InterPro" id="IPR002068">
    <property type="entry name" value="A-crystallin/Hsp20_dom"/>
</dbReference>